<reference evidence="1 2" key="1">
    <citation type="submission" date="2013-08" db="EMBL/GenBank/DDBJ databases">
        <authorList>
            <person name="Weinstock G."/>
            <person name="Sodergren E."/>
            <person name="Wylie T."/>
            <person name="Fulton L."/>
            <person name="Fulton R."/>
            <person name="Fronick C."/>
            <person name="O'Laughlin M."/>
            <person name="Godfrey J."/>
            <person name="Miner T."/>
            <person name="Herter B."/>
            <person name="Appelbaum E."/>
            <person name="Cordes M."/>
            <person name="Lek S."/>
            <person name="Wollam A."/>
            <person name="Pepin K.H."/>
            <person name="Palsikar V.B."/>
            <person name="Mitreva M."/>
            <person name="Wilson R.K."/>
        </authorList>
    </citation>
    <scope>NUCLEOTIDE SEQUENCE [LARGE SCALE GENOMIC DNA]</scope>
    <source>
        <strain evidence="1 2">ATCC 14665</strain>
    </source>
</reference>
<proteinExistence type="predicted"/>
<evidence type="ECO:0008006" key="3">
    <source>
        <dbReference type="Google" id="ProtNLM"/>
    </source>
</evidence>
<dbReference type="PATRIC" id="fig|1358026.3.peg.3881"/>
<comment type="caution">
    <text evidence="1">The sequence shown here is derived from an EMBL/GenBank/DDBJ whole genome shotgun (WGS) entry which is preliminary data.</text>
</comment>
<dbReference type="Gene3D" id="3.20.20.70">
    <property type="entry name" value="Aldolase class I"/>
    <property type="match status" value="1"/>
</dbReference>
<accession>U2SFW5</accession>
<evidence type="ECO:0000313" key="1">
    <source>
        <dbReference type="EMBL" id="ERK61567.1"/>
    </source>
</evidence>
<gene>
    <name evidence="1" type="ORF">N136_04843</name>
</gene>
<evidence type="ECO:0000313" key="2">
    <source>
        <dbReference type="Proteomes" id="UP000016605"/>
    </source>
</evidence>
<dbReference type="Proteomes" id="UP000016605">
    <property type="component" value="Unassembled WGS sequence"/>
</dbReference>
<organism evidence="1 2">
    <name type="scientific">Leifsonia aquatica ATCC 14665</name>
    <dbReference type="NCBI Taxonomy" id="1358026"/>
    <lineage>
        <taxon>Bacteria</taxon>
        <taxon>Bacillati</taxon>
        <taxon>Actinomycetota</taxon>
        <taxon>Actinomycetes</taxon>
        <taxon>Micrococcales</taxon>
        <taxon>Microbacteriaceae</taxon>
        <taxon>Leifsonia</taxon>
    </lineage>
</organism>
<dbReference type="InterPro" id="IPR013785">
    <property type="entry name" value="Aldolase_TIM"/>
</dbReference>
<dbReference type="AlphaFoldDB" id="U2SFW5"/>
<feature type="non-terminal residue" evidence="1">
    <location>
        <position position="1"/>
    </location>
</feature>
<protein>
    <recommendedName>
        <fullName evidence="3">Dihydrodipicolinate synthase family protein</fullName>
    </recommendedName>
</protein>
<sequence length="95" mass="10182">AQAGDAAAALELADLAADLTDLNAAVFDPANGFAGVIAGVHEVLRQQGLLEGIWCLDPEETLSPGQAAEIERVRLAYPRLSDDAFIAEHRDEWLR</sequence>
<dbReference type="EMBL" id="AWVQ01000937">
    <property type="protein sequence ID" value="ERK61567.1"/>
    <property type="molecule type" value="Genomic_DNA"/>
</dbReference>
<dbReference type="HOGENOM" id="CLU_2364542_0_0_11"/>
<name>U2SFW5_LEIAQ</name>